<evidence type="ECO:0000313" key="1">
    <source>
        <dbReference type="EMBL" id="KAJ1150393.1"/>
    </source>
</evidence>
<comment type="caution">
    <text evidence="1">The sequence shown here is derived from an EMBL/GenBank/DDBJ whole genome shotgun (WGS) entry which is preliminary data.</text>
</comment>
<sequence length="132" mass="15033">MQVQLEERPVIQCSWGAVTSPRGQALLVWLAIMNKCIDHTGHTDCHTTASCLIRLYRRRRTRGAVTGFTDLAMLITRRLTAMYWKPKSLPVVERWSVETLKRSGADMVALRREAVQGQHIAADREGLIDEMQ</sequence>
<protein>
    <submittedName>
        <fullName evidence="1">Uncharacterized protein</fullName>
    </submittedName>
</protein>
<accession>A0AAV7RHT2</accession>
<proteinExistence type="predicted"/>
<dbReference type="Proteomes" id="UP001066276">
    <property type="component" value="Chromosome 5"/>
</dbReference>
<dbReference type="EMBL" id="JANPWB010000009">
    <property type="protein sequence ID" value="KAJ1150393.1"/>
    <property type="molecule type" value="Genomic_DNA"/>
</dbReference>
<gene>
    <name evidence="1" type="ORF">NDU88_003186</name>
</gene>
<keyword evidence="2" id="KW-1185">Reference proteome</keyword>
<name>A0AAV7RHT2_PLEWA</name>
<reference evidence="1" key="1">
    <citation type="journal article" date="2022" name="bioRxiv">
        <title>Sequencing and chromosome-scale assembly of the giantPleurodeles waltlgenome.</title>
        <authorList>
            <person name="Brown T."/>
            <person name="Elewa A."/>
            <person name="Iarovenko S."/>
            <person name="Subramanian E."/>
            <person name="Araus A.J."/>
            <person name="Petzold A."/>
            <person name="Susuki M."/>
            <person name="Suzuki K.-i.T."/>
            <person name="Hayashi T."/>
            <person name="Toyoda A."/>
            <person name="Oliveira C."/>
            <person name="Osipova E."/>
            <person name="Leigh N.D."/>
            <person name="Simon A."/>
            <person name="Yun M.H."/>
        </authorList>
    </citation>
    <scope>NUCLEOTIDE SEQUENCE</scope>
    <source>
        <strain evidence="1">20211129_DDA</strain>
        <tissue evidence="1">Liver</tissue>
    </source>
</reference>
<evidence type="ECO:0000313" key="2">
    <source>
        <dbReference type="Proteomes" id="UP001066276"/>
    </source>
</evidence>
<dbReference type="AlphaFoldDB" id="A0AAV7RHT2"/>
<organism evidence="1 2">
    <name type="scientific">Pleurodeles waltl</name>
    <name type="common">Iberian ribbed newt</name>
    <dbReference type="NCBI Taxonomy" id="8319"/>
    <lineage>
        <taxon>Eukaryota</taxon>
        <taxon>Metazoa</taxon>
        <taxon>Chordata</taxon>
        <taxon>Craniata</taxon>
        <taxon>Vertebrata</taxon>
        <taxon>Euteleostomi</taxon>
        <taxon>Amphibia</taxon>
        <taxon>Batrachia</taxon>
        <taxon>Caudata</taxon>
        <taxon>Salamandroidea</taxon>
        <taxon>Salamandridae</taxon>
        <taxon>Pleurodelinae</taxon>
        <taxon>Pleurodeles</taxon>
    </lineage>
</organism>